<dbReference type="STRING" id="158607.A0A2P5HWC9"/>
<feature type="compositionally biased region" description="Basic and acidic residues" evidence="1">
    <location>
        <begin position="1729"/>
        <end position="1740"/>
    </location>
</feature>
<feature type="compositionally biased region" description="Polar residues" evidence="1">
    <location>
        <begin position="2654"/>
        <end position="2668"/>
    </location>
</feature>
<feature type="compositionally biased region" description="Basic and acidic residues" evidence="1">
    <location>
        <begin position="1632"/>
        <end position="1644"/>
    </location>
</feature>
<feature type="compositionally biased region" description="Low complexity" evidence="1">
    <location>
        <begin position="3611"/>
        <end position="3622"/>
    </location>
</feature>
<feature type="compositionally biased region" description="Acidic residues" evidence="1">
    <location>
        <begin position="2984"/>
        <end position="3015"/>
    </location>
</feature>
<feature type="compositionally biased region" description="Basic and acidic residues" evidence="1">
    <location>
        <begin position="2251"/>
        <end position="2274"/>
    </location>
</feature>
<name>A0A2P5HWC9_DIAHE</name>
<feature type="compositionally biased region" description="Basic and acidic residues" evidence="1">
    <location>
        <begin position="788"/>
        <end position="805"/>
    </location>
</feature>
<feature type="compositionally biased region" description="Basic and acidic residues" evidence="1">
    <location>
        <begin position="2454"/>
        <end position="2473"/>
    </location>
</feature>
<feature type="region of interest" description="Disordered" evidence="1">
    <location>
        <begin position="3430"/>
        <end position="3638"/>
    </location>
</feature>
<feature type="compositionally biased region" description="Acidic residues" evidence="1">
    <location>
        <begin position="3337"/>
        <end position="3363"/>
    </location>
</feature>
<feature type="compositionally biased region" description="Basic and acidic residues" evidence="1">
    <location>
        <begin position="1860"/>
        <end position="1875"/>
    </location>
</feature>
<feature type="compositionally biased region" description="Basic and acidic residues" evidence="1">
    <location>
        <begin position="816"/>
        <end position="825"/>
    </location>
</feature>
<feature type="compositionally biased region" description="Low complexity" evidence="1">
    <location>
        <begin position="608"/>
        <end position="617"/>
    </location>
</feature>
<feature type="region of interest" description="Disordered" evidence="1">
    <location>
        <begin position="608"/>
        <end position="1758"/>
    </location>
</feature>
<feature type="region of interest" description="Disordered" evidence="1">
    <location>
        <begin position="1"/>
        <end position="585"/>
    </location>
</feature>
<feature type="compositionally biased region" description="Acidic residues" evidence="1">
    <location>
        <begin position="3529"/>
        <end position="3544"/>
    </location>
</feature>
<feature type="compositionally biased region" description="Polar residues" evidence="1">
    <location>
        <begin position="2593"/>
        <end position="2614"/>
    </location>
</feature>
<feature type="compositionally biased region" description="Polar residues" evidence="1">
    <location>
        <begin position="2068"/>
        <end position="2084"/>
    </location>
</feature>
<feature type="compositionally biased region" description="Pro residues" evidence="1">
    <location>
        <begin position="299"/>
        <end position="310"/>
    </location>
</feature>
<feature type="compositionally biased region" description="Acidic residues" evidence="1">
    <location>
        <begin position="3075"/>
        <end position="3122"/>
    </location>
</feature>
<feature type="compositionally biased region" description="Pro residues" evidence="1">
    <location>
        <begin position="3488"/>
        <end position="3501"/>
    </location>
</feature>
<feature type="compositionally biased region" description="Polar residues" evidence="1">
    <location>
        <begin position="193"/>
        <end position="220"/>
    </location>
</feature>
<feature type="compositionally biased region" description="Polar residues" evidence="1">
    <location>
        <begin position="1220"/>
        <end position="1230"/>
    </location>
</feature>
<feature type="compositionally biased region" description="Acidic residues" evidence="1">
    <location>
        <begin position="2873"/>
        <end position="2893"/>
    </location>
</feature>
<feature type="compositionally biased region" description="Basic and acidic residues" evidence="1">
    <location>
        <begin position="418"/>
        <end position="430"/>
    </location>
</feature>
<feature type="compositionally biased region" description="Acidic residues" evidence="1">
    <location>
        <begin position="2904"/>
        <end position="2946"/>
    </location>
</feature>
<feature type="compositionally biased region" description="Acidic residues" evidence="1">
    <location>
        <begin position="3298"/>
        <end position="3309"/>
    </location>
</feature>
<feature type="compositionally biased region" description="Polar residues" evidence="1">
    <location>
        <begin position="458"/>
        <end position="473"/>
    </location>
</feature>
<feature type="compositionally biased region" description="Basic and acidic residues" evidence="1">
    <location>
        <begin position="1679"/>
        <end position="1688"/>
    </location>
</feature>
<feature type="compositionally biased region" description="Polar residues" evidence="1">
    <location>
        <begin position="1142"/>
        <end position="1152"/>
    </location>
</feature>
<dbReference type="EMBL" id="MAVT02000613">
    <property type="protein sequence ID" value="POS74538.1"/>
    <property type="molecule type" value="Genomic_DNA"/>
</dbReference>
<feature type="compositionally biased region" description="Pro residues" evidence="1">
    <location>
        <begin position="1401"/>
        <end position="1411"/>
    </location>
</feature>
<dbReference type="InParanoid" id="A0A2P5HWC9"/>
<gene>
    <name evidence="2" type="ORF">DHEL01_v207073</name>
</gene>
<feature type="compositionally biased region" description="Basic and acidic residues" evidence="1">
    <location>
        <begin position="1965"/>
        <end position="2013"/>
    </location>
</feature>
<feature type="compositionally biased region" description="Basic and acidic residues" evidence="1">
    <location>
        <begin position="1811"/>
        <end position="1830"/>
    </location>
</feature>
<feature type="compositionally biased region" description="Low complexity" evidence="1">
    <location>
        <begin position="666"/>
        <end position="680"/>
    </location>
</feature>
<feature type="compositionally biased region" description="Polar residues" evidence="1">
    <location>
        <begin position="2315"/>
        <end position="2326"/>
    </location>
</feature>
<feature type="compositionally biased region" description="Basic and acidic residues" evidence="1">
    <location>
        <begin position="1772"/>
        <end position="1785"/>
    </location>
</feature>
<dbReference type="OrthoDB" id="5366688at2759"/>
<feature type="compositionally biased region" description="Basic and acidic residues" evidence="1">
    <location>
        <begin position="1127"/>
        <end position="1140"/>
    </location>
</feature>
<feature type="compositionally biased region" description="Polar residues" evidence="1">
    <location>
        <begin position="995"/>
        <end position="1010"/>
    </location>
</feature>
<feature type="compositionally biased region" description="Low complexity" evidence="1">
    <location>
        <begin position="2761"/>
        <end position="2771"/>
    </location>
</feature>
<feature type="compositionally biased region" description="Basic and acidic residues" evidence="1">
    <location>
        <begin position="3465"/>
        <end position="3474"/>
    </location>
</feature>
<feature type="compositionally biased region" description="Polar residues" evidence="1">
    <location>
        <begin position="270"/>
        <end position="286"/>
    </location>
</feature>
<feature type="compositionally biased region" description="Low complexity" evidence="1">
    <location>
        <begin position="1"/>
        <end position="11"/>
    </location>
</feature>
<evidence type="ECO:0000313" key="2">
    <source>
        <dbReference type="EMBL" id="POS74538.1"/>
    </source>
</evidence>
<feature type="compositionally biased region" description="Low complexity" evidence="1">
    <location>
        <begin position="47"/>
        <end position="77"/>
    </location>
</feature>
<feature type="compositionally biased region" description="Low complexity" evidence="1">
    <location>
        <begin position="755"/>
        <end position="767"/>
    </location>
</feature>
<feature type="compositionally biased region" description="Basic and acidic residues" evidence="1">
    <location>
        <begin position="1423"/>
        <end position="1442"/>
    </location>
</feature>
<feature type="compositionally biased region" description="Basic and acidic residues" evidence="1">
    <location>
        <begin position="2480"/>
        <end position="2493"/>
    </location>
</feature>
<reference evidence="2" key="1">
    <citation type="submission" date="2017-09" db="EMBL/GenBank/DDBJ databases">
        <title>Polyketide synthases of a Diaporthe helianthi virulent isolate.</title>
        <authorList>
            <person name="Baroncelli R."/>
        </authorList>
    </citation>
    <scope>NUCLEOTIDE SEQUENCE [LARGE SCALE GENOMIC DNA]</scope>
    <source>
        <strain evidence="2">7/96</strain>
    </source>
</reference>
<feature type="compositionally biased region" description="Basic and acidic residues" evidence="1">
    <location>
        <begin position="1329"/>
        <end position="1351"/>
    </location>
</feature>
<feature type="compositionally biased region" description="Basic and acidic residues" evidence="1">
    <location>
        <begin position="2329"/>
        <end position="2350"/>
    </location>
</feature>
<feature type="compositionally biased region" description="Acidic residues" evidence="1">
    <location>
        <begin position="3024"/>
        <end position="3041"/>
    </location>
</feature>
<feature type="compositionally biased region" description="Acidic residues" evidence="1">
    <location>
        <begin position="2131"/>
        <end position="2140"/>
    </location>
</feature>
<organism evidence="2 3">
    <name type="scientific">Diaporthe helianthi</name>
    <dbReference type="NCBI Taxonomy" id="158607"/>
    <lineage>
        <taxon>Eukaryota</taxon>
        <taxon>Fungi</taxon>
        <taxon>Dikarya</taxon>
        <taxon>Ascomycota</taxon>
        <taxon>Pezizomycotina</taxon>
        <taxon>Sordariomycetes</taxon>
        <taxon>Sordariomycetidae</taxon>
        <taxon>Diaporthales</taxon>
        <taxon>Diaporthaceae</taxon>
        <taxon>Diaporthe</taxon>
    </lineage>
</organism>
<feature type="compositionally biased region" description="Polar residues" evidence="1">
    <location>
        <begin position="78"/>
        <end position="102"/>
    </location>
</feature>
<feature type="compositionally biased region" description="Basic and acidic residues" evidence="1">
    <location>
        <begin position="2157"/>
        <end position="2169"/>
    </location>
</feature>
<feature type="compositionally biased region" description="Polar residues" evidence="1">
    <location>
        <begin position="3364"/>
        <end position="3374"/>
    </location>
</feature>
<feature type="compositionally biased region" description="Low complexity" evidence="1">
    <location>
        <begin position="2418"/>
        <end position="2432"/>
    </location>
</feature>
<feature type="compositionally biased region" description="Low complexity" evidence="1">
    <location>
        <begin position="23"/>
        <end position="32"/>
    </location>
</feature>
<feature type="compositionally biased region" description="Low complexity" evidence="1">
    <location>
        <begin position="1933"/>
        <end position="1943"/>
    </location>
</feature>
<evidence type="ECO:0000313" key="3">
    <source>
        <dbReference type="Proteomes" id="UP000094444"/>
    </source>
</evidence>
<comment type="caution">
    <text evidence="2">The sequence shown here is derived from an EMBL/GenBank/DDBJ whole genome shotgun (WGS) entry which is preliminary data.</text>
</comment>
<feature type="compositionally biased region" description="Basic residues" evidence="1">
    <location>
        <begin position="12"/>
        <end position="22"/>
    </location>
</feature>
<feature type="compositionally biased region" description="Acidic residues" evidence="1">
    <location>
        <begin position="3050"/>
        <end position="3061"/>
    </location>
</feature>
<feature type="compositionally biased region" description="Polar residues" evidence="1">
    <location>
        <begin position="543"/>
        <end position="554"/>
    </location>
</feature>
<feature type="compositionally biased region" description="Polar residues" evidence="1">
    <location>
        <begin position="484"/>
        <end position="497"/>
    </location>
</feature>
<feature type="compositionally biased region" description="Basic and acidic residues" evidence="1">
    <location>
        <begin position="2113"/>
        <end position="2126"/>
    </location>
</feature>
<feature type="compositionally biased region" description="Basic and acidic residues" evidence="1">
    <location>
        <begin position="2092"/>
        <end position="2105"/>
    </location>
</feature>
<feature type="compositionally biased region" description="Basic and acidic residues" evidence="1">
    <location>
        <begin position="1908"/>
        <end position="1918"/>
    </location>
</feature>
<accession>A0A2P5HWC9</accession>
<feature type="compositionally biased region" description="Low complexity" evidence="1">
    <location>
        <begin position="1246"/>
        <end position="1257"/>
    </location>
</feature>
<keyword evidence="3" id="KW-1185">Reference proteome</keyword>
<protein>
    <submittedName>
        <fullName evidence="2">Uncharacterized protein</fullName>
    </submittedName>
</protein>
<feature type="compositionally biased region" description="Basic and acidic residues" evidence="1">
    <location>
        <begin position="935"/>
        <end position="946"/>
    </location>
</feature>
<feature type="compositionally biased region" description="Low complexity" evidence="1">
    <location>
        <begin position="827"/>
        <end position="850"/>
    </location>
</feature>
<feature type="compositionally biased region" description="Acidic residues" evidence="1">
    <location>
        <begin position="2954"/>
        <end position="2964"/>
    </location>
</feature>
<feature type="compositionally biased region" description="Acidic residues" evidence="1">
    <location>
        <begin position="3129"/>
        <end position="3290"/>
    </location>
</feature>
<feature type="compositionally biased region" description="Low complexity" evidence="1">
    <location>
        <begin position="338"/>
        <end position="352"/>
    </location>
</feature>
<evidence type="ECO:0000256" key="1">
    <source>
        <dbReference type="SAM" id="MobiDB-lite"/>
    </source>
</evidence>
<feature type="compositionally biased region" description="Basic and acidic residues" evidence="1">
    <location>
        <begin position="555"/>
        <end position="583"/>
    </location>
</feature>
<feature type="compositionally biased region" description="Basic and acidic residues" evidence="1">
    <location>
        <begin position="1173"/>
        <end position="1183"/>
    </location>
</feature>
<dbReference type="Proteomes" id="UP000094444">
    <property type="component" value="Unassembled WGS sequence"/>
</dbReference>
<sequence>MNGTRSAGPASPKKKKKPKQKKQNNGQNQNSSYDKGYSFFKPSTWFSSGNASANSSSLTSRGVNNSGSSANSMSAQNVNTNNQAPHSTPSKNHTEPQNSSKETSGKWYSGFGRLWRNGGGGRPDGHDRSKNIAPPGHQEEDIVLTDVPQARRNDPNSNNSHSNRDLGGQQGESKGMGFLGLFRSTKASRDHSSNSPQTNRSLDPQGRPQQPLSSNSNRGANSAVPLQGFTDTDTDMPGKRQVHPAPDGGSNGRLGPSTAGKGQQPPLGGASSSKGPLPNGMNNTKAGVNGQPPRSKGGPTPPLNQVPNVPPATTQRGVNGMPPNGKSNLGTANKIDPKANQNIKAKNIAAGPGDRRADGATVGNFQSGERAMGFQRKSGEDPKPGPGGQTLQRKQTGENKPPVPSLAIPNRNGQTPRLGERAPLAKEEPSSKFGGGGLLSGMKNTLKPAQEKKGNDALTGSSAHNIVNMQTENRGPVMPDPRNQGKSAAGNSVTAQLNLGPLNKPGQLDESRGFMSKRDKKGAAPPPPPNGAQSQGERLLSAAESSYFNMPQSKAEQEAERRGRIGAEKKGKIESKPMAKELPTKQLNMANPQKNSFEAAPATANGAPAFAAGNMPPTKQAKQQAGLGRLEPLFGRKAQAGPPHPVAPLRQPDVSGRLPSGDQLRSGPPGSKQGQGPTSQLLGPAQGTMGALPPSGEKGRPPPQPVGRGLPGGQQHTGIPSDSGHPVLQRAIDGPPERPASKSGAQGQPPPQRPGQPGVVGAPGPGAKNTRNPPTVPNEPKQPLVPALHDRGRLPPQKPEVRGRDVFNSLPSGNRSSHESDRDARAPSGRGRAQSPSRGRSPSPSRLRGSGTEKKQAQTFAGDVRPKNVDNGGRTVLPVTEASSLAPRKVPEQIRPMPAPGARAPNEVPVLAPPSSLRDPITAKTYSPSRGPNGAEDRPTIPKDVRPIPSFLDKPQPPQMGGDRDRQMPAPAAATGQPPLPPSFLRGPSARGEAATSQAMPPLMATSQASLIRAGQGGPMAPPNVTGEPAAASRDRSGSRPPPMLRDRKSHVQPGVAARDVGEASMPTMPSSSRDGPRNMPSEFATPESLRPGRGNEKDGARLPMPTNNGQGFPPREPGNTRFGAAFHDDPKALRVDERNMPGQSKVPTNPLQDKPAANSIPGHFANSFNEPRQLRSDSRDARVPQGPKDMGQPPLPMGTKAAGRGGQAPPFPSRDEQMNDNARSSSSLRGTDVGKLDTNVPGRNTPSAEPSSATESPSKRGLLGRWFGKKDKKPAEPMVTSNIPTEPVAKRPSLLPPGRPRKSVDSVASAIAAGVVQPDQGSRTPFPDPREVRPDQPSRDLNRRPNDPPHSESGAVGPHKSLVNSSIPHSRDGQQHPPPEPPFREPPRAHATPFLMRPGQKPPQPTPPAPNDLNDIHSAAADARDLNSDKQDGSVPKEQKKMNRKSHMLGGTFQPMPGQDDAMPVPAIPRTPAAFKAGEEHSITPDSTQKLPVHVLDDKQRRAANRKSHMNGFGPADLQMPPVPSLPKRQDNAAANSDLPPSLRPAGMPDVMPQGQRDLAGEPAKNKPGMLPQPGGPRIGLPSRPIPRGATNESALTADSGLPHPPSTIGLETERSELSQYSQLPPSLRVGRPDLKLDARDGEQLPPPHGSLPESVANSRDMRSKVIGMPDNPRSKKTKGDNDKEQTRQPLSPLDGNASPRSPLGFELGSIPYSSQKPSSPKHNKLKNFFEKTKGKDSASRAIGSPNVAGEEPLLPTSTRLADMEKELDNMKFARDQHPERFSKDSILTSDMLDTPPLPNNEFTSNKVMSRKDIKGQALKNKDNPRGVADENGGFNPIAFSSLADDGKMSKKNRSRGLPGDKKSESTVKDEPTRDFLGGSLFSGGKDRMSPLGSPNFNDDEPWVAGKDSKASGDKKSSFFGIGGAKKGQDHSGGSMHFSSGSPTLDEAPLSPGHGEPWSTNGDVLKEKSSGDKKTRGLFDRGKNNNKDGSKSPMGEKRGLFGLGKDKNKNGGDDFQSGSPARSPTMRDRTAIEPLAEEEYLSGEQKPGEKKAGLFSSLLKGKDKKGTSASPPGSPTWSDSQAASPGLESPLMREDGVPAFKDKGSGLLSSFAKDEKQRRGDRDSALLDTIDADPDAELEENAHGEKKSGLKGLWIQDKDGKNKPRGSDSEPSSPDKPPNMDEQYTGENQNIVVPALLLVQQDRSQSGSPVLPGQESPGHFDGHPIDEMDDESFSEVDKKGKKGKGLFGFEKSRNKNEDGRYDDIYDSKSDGRHSAQLRSPVSPDFDQQVEGKTGKYRDSTLSNPDDIYTDQHGRQFSPQLESPTSPDVGKKDNKGRGFFERFRKNKDGKVTPTSVDNFNDHDTRPLSPQDEFMGKNDRDSPLASPLDDDVNHAGISPRSPGFGQRRSRDMESYPATMDESPMMEDSMSSPRRSFDNANSPPLESYGGPLSPDQAEKMKPAPLTFKDKMRGLLEKVVGGDGDKRDDDKRRSSRDFGGAHGAPYSPTPGGTDEYNSNSMPPSPVAMDNFGGGNSIPPSPAAGNGDFGGNSMPPSPGGMGNFSGNNSIPPSPGGIDNFDRGSVPPSPGDAGMSESGGNSLPQSPGDTSNFGANSMSPLPDGGNSFPASPVGGMDSPSSLPPSPSPMIGAGDAPTPTAMQSPVRSPMQSPARSELGVMSEQNIPASPQHDMEMPSPARSEGPVAFDEPGMMATDSGFVQTPPASPPAQFGSPVVEEGMWSPFMENSDPVDTGAPMSPMRDDDFGGAPSPGAGYSSPPPPMADDFGGGMSPIDDFSSDRGPPGGSFEPEPDFNDDFAGGSPAFNDAPPSPPLDNFGDGPAPFDDAPPAPFDDGGDSFGNDGFGGPPADMDRGFDMEPAQDFEPEPDMPMDNFDEPLPLDDGGDRGLDESLDSPMDEPFDGPMDEPFDGPMDEAVDEPFDGPMEEPLDEPFNEPPMSDNGEEMVLEDDFGGGVESGDFDDGDRGLGDDFPQDDLPQDDLPQDDLPQDDFPQDDFPQDDLPQDNFPQDDFLQDDFPQDDFPQDDLPQDDFPKEDFLPEEPMMDDMGGDGERGFDDGMMDGPGDDAPFDDEPPFDEEPPMDEEPFDEPFDEEPPMDEGMMDEELMDDMDGDRGLDDDMMNGEEVQEEIEGGDFGEGEIEGDELGEEGMEGGEFAEEGVEGGEFEEGEMEGEFAEEGMEGDEFGEGEMEGGELGEEEMEGGEFLEEEMPEDESPEEVEGDEDRGLDEEALEEEVEGDGELDGEGVENEDDGELDGEAMENEDDGELDGEGMENEDEGGFDGKGEENGDDEGLDDDALQEIMNESALGSPTGSDNDRGLDSPGMGEEPEELQNEEEQEGEEEEEEQADEPEDTNNVRLSQLYRQSAVLFSPLLASPVPTSPPPEQDTASPDEGELESTDPIRFSHLYRQSVDLEMALNLQSPNSDNGLPAIAESPNVEQGESFDVPVMAPVPDFAKRRSERISARMSTMSQQLSPIPASPLSPRPLATPPPDEDGAYDYGAVQHQYDPNYDVERAMSPEDEYENYYDEDDEYEPHEQRASTGPGGPQTFDDMDLSPRPGPTPSERYSYHEDLEQGPPTTPFTPNGNRKTLRERVSGWWAQGNGNEQQGSGQPRTPPPPMPYDSGQFI</sequence>
<proteinExistence type="predicted"/>
<feature type="region of interest" description="Disordered" evidence="1">
    <location>
        <begin position="1772"/>
        <end position="3414"/>
    </location>
</feature>